<gene>
    <name evidence="2" type="ORF">AKG39_13215</name>
</gene>
<dbReference type="PANTHER" id="PTHR19328:SF75">
    <property type="entry name" value="ALDOSE SUGAR DEHYDROGENASE YLII"/>
    <property type="match status" value="1"/>
</dbReference>
<accession>A0A0L6TYH8</accession>
<dbReference type="PANTHER" id="PTHR19328">
    <property type="entry name" value="HEDGEHOG-INTERACTING PROTEIN"/>
    <property type="match status" value="1"/>
</dbReference>
<evidence type="ECO:0000259" key="1">
    <source>
        <dbReference type="Pfam" id="PF07995"/>
    </source>
</evidence>
<dbReference type="SUPFAM" id="SSF50952">
    <property type="entry name" value="Soluble quinoprotein glucose dehydrogenase"/>
    <property type="match status" value="1"/>
</dbReference>
<feature type="domain" description="Glucose/Sorbosone dehydrogenase" evidence="1">
    <location>
        <begin position="80"/>
        <end position="378"/>
    </location>
</feature>
<dbReference type="InterPro" id="IPR011041">
    <property type="entry name" value="Quinoprot_gluc/sorb_DH_b-prop"/>
</dbReference>
<evidence type="ECO:0000313" key="3">
    <source>
        <dbReference type="Proteomes" id="UP000036873"/>
    </source>
</evidence>
<dbReference type="PATRIC" id="fig|52689.4.peg.2009"/>
<dbReference type="Proteomes" id="UP000036873">
    <property type="component" value="Unassembled WGS sequence"/>
</dbReference>
<protein>
    <submittedName>
        <fullName evidence="2">Glucose sorbosone dehydrogenase</fullName>
    </submittedName>
</protein>
<name>A0A0L6TYH8_9FIRM</name>
<sequence>MLIMAVFLVGCTPVPNSSESLESDAPAATVADQTAPETICEKFQDGSIYDTPFQPLNYSLVPAYPNLSFEQPLYATGAGDNSNRIFVVERTGKIKVFPDNTAVEAAEVFLDLSDRIDTGGSEKGLLGLAFHPNFVENHYFYVNYTNENSSVIARYSLDPNNEGVADPSSEVVLLSFSQPYPNHNGGQLAFGPDGYLYIATGDGGSAGDPQNNAQNPGVLLGKILRIDVDQPQNDTPYGIPSDNPFYNNSEGYAPEIYALGLRNPWRFSFDPCRELLIAADVGQGKREEIDIIENGGNFGWNLMEGSLDYAPNPDVNKDTLTMPVWEYDRAQGQSITGGYVYYGNENPSLVGTYVYGDFGSGKIWGLWLDQNRSPHNYELLDTDLSISSFGLDDQNELLIVDYQGRLYKLSEAP</sequence>
<proteinExistence type="predicted"/>
<dbReference type="STRING" id="52689.AKG39_13215"/>
<dbReference type="InterPro" id="IPR012938">
    <property type="entry name" value="Glc/Sorbosone_DH"/>
</dbReference>
<dbReference type="InterPro" id="IPR011042">
    <property type="entry name" value="6-blade_b-propeller_TolB-like"/>
</dbReference>
<comment type="caution">
    <text evidence="2">The sequence shown here is derived from an EMBL/GenBank/DDBJ whole genome shotgun (WGS) entry which is preliminary data.</text>
</comment>
<evidence type="ECO:0000313" key="2">
    <source>
        <dbReference type="EMBL" id="KNZ41311.1"/>
    </source>
</evidence>
<keyword evidence="3" id="KW-1185">Reference proteome</keyword>
<dbReference type="AlphaFoldDB" id="A0A0L6TYH8"/>
<dbReference type="Gene3D" id="2.120.10.30">
    <property type="entry name" value="TolB, C-terminal domain"/>
    <property type="match status" value="1"/>
</dbReference>
<dbReference type="Pfam" id="PF07995">
    <property type="entry name" value="GSDH"/>
    <property type="match status" value="1"/>
</dbReference>
<dbReference type="EMBL" id="LGYO01000033">
    <property type="protein sequence ID" value="KNZ41311.1"/>
    <property type="molecule type" value="Genomic_DNA"/>
</dbReference>
<organism evidence="2 3">
    <name type="scientific">Acetobacterium bakii</name>
    <dbReference type="NCBI Taxonomy" id="52689"/>
    <lineage>
        <taxon>Bacteria</taxon>
        <taxon>Bacillati</taxon>
        <taxon>Bacillota</taxon>
        <taxon>Clostridia</taxon>
        <taxon>Eubacteriales</taxon>
        <taxon>Eubacteriaceae</taxon>
        <taxon>Acetobacterium</taxon>
    </lineage>
</organism>
<reference evidence="3" key="1">
    <citation type="submission" date="2015-07" db="EMBL/GenBank/DDBJ databases">
        <title>Draft genome sequence of Acetobacterium bakii DSM 8293, a potential psychrophilic chemical producer through syngas fermentation.</title>
        <authorList>
            <person name="Song Y."/>
            <person name="Hwang S."/>
            <person name="Cho B.-K."/>
        </authorList>
    </citation>
    <scope>NUCLEOTIDE SEQUENCE [LARGE SCALE GENOMIC DNA]</scope>
    <source>
        <strain evidence="3">DSM 8239</strain>
    </source>
</reference>